<feature type="domain" description="Kinetochore protein Nuf2 N-terminal" evidence="9">
    <location>
        <begin position="46"/>
        <end position="85"/>
    </location>
</feature>
<keyword evidence="8" id="KW-0137">Centromere</keyword>
<organism evidence="10 11">
    <name type="scientific">Neotoma lepida</name>
    <name type="common">Desert woodrat</name>
    <dbReference type="NCBI Taxonomy" id="56216"/>
    <lineage>
        <taxon>Eukaryota</taxon>
        <taxon>Metazoa</taxon>
        <taxon>Chordata</taxon>
        <taxon>Craniata</taxon>
        <taxon>Vertebrata</taxon>
        <taxon>Euteleostomi</taxon>
        <taxon>Mammalia</taxon>
        <taxon>Eutheria</taxon>
        <taxon>Euarchontoglires</taxon>
        <taxon>Glires</taxon>
        <taxon>Rodentia</taxon>
        <taxon>Myomorpha</taxon>
        <taxon>Muroidea</taxon>
        <taxon>Cricetidae</taxon>
        <taxon>Neotominae</taxon>
        <taxon>Neotoma</taxon>
    </lineage>
</organism>
<evidence type="ECO:0000313" key="11">
    <source>
        <dbReference type="Proteomes" id="UP000092124"/>
    </source>
</evidence>
<evidence type="ECO:0000256" key="4">
    <source>
        <dbReference type="ARBA" id="ARBA00022618"/>
    </source>
</evidence>
<keyword evidence="4" id="KW-0132">Cell division</keyword>
<evidence type="ECO:0000256" key="3">
    <source>
        <dbReference type="ARBA" id="ARBA00022454"/>
    </source>
</evidence>
<keyword evidence="3" id="KW-0158">Chromosome</keyword>
<keyword evidence="5" id="KW-0498">Mitosis</keyword>
<feature type="non-terminal residue" evidence="10">
    <location>
        <position position="1"/>
    </location>
</feature>
<evidence type="ECO:0000256" key="8">
    <source>
        <dbReference type="ARBA" id="ARBA00023328"/>
    </source>
</evidence>
<evidence type="ECO:0000256" key="5">
    <source>
        <dbReference type="ARBA" id="ARBA00022776"/>
    </source>
</evidence>
<dbReference type="AlphaFoldDB" id="A0A1A6GLM2"/>
<accession>A0A1A6GLM2</accession>
<dbReference type="OrthoDB" id="8194677at2759"/>
<evidence type="ECO:0000256" key="6">
    <source>
        <dbReference type="ARBA" id="ARBA00023054"/>
    </source>
</evidence>
<evidence type="ECO:0000256" key="2">
    <source>
        <dbReference type="ARBA" id="ARBA00005498"/>
    </source>
</evidence>
<dbReference type="Pfam" id="PF03800">
    <property type="entry name" value="Nuf2"/>
    <property type="match status" value="1"/>
</dbReference>
<evidence type="ECO:0000313" key="10">
    <source>
        <dbReference type="EMBL" id="OBS67111.1"/>
    </source>
</evidence>
<keyword evidence="11" id="KW-1185">Reference proteome</keyword>
<dbReference type="Gene3D" id="1.10.418.60">
    <property type="entry name" value="Ncd80 complex, Nuf2 subunit"/>
    <property type="match status" value="1"/>
</dbReference>
<gene>
    <name evidence="10" type="ORF">A6R68_04343</name>
</gene>
<dbReference type="InterPro" id="IPR005549">
    <property type="entry name" value="Kinetochore_Nuf2_N"/>
</dbReference>
<dbReference type="STRING" id="56216.A0A1A6GLM2"/>
<name>A0A1A6GLM2_NEOLE</name>
<keyword evidence="7" id="KW-0131">Cell cycle</keyword>
<evidence type="ECO:0000259" key="9">
    <source>
        <dbReference type="Pfam" id="PF03800"/>
    </source>
</evidence>
<dbReference type="GO" id="GO:0051301">
    <property type="term" value="P:cell division"/>
    <property type="evidence" value="ECO:0007669"/>
    <property type="project" value="UniProtKB-KW"/>
</dbReference>
<dbReference type="EMBL" id="LZPO01087150">
    <property type="protein sequence ID" value="OBS67111.1"/>
    <property type="molecule type" value="Genomic_DNA"/>
</dbReference>
<comment type="caution">
    <text evidence="10">The sequence shown here is derived from an EMBL/GenBank/DDBJ whole genome shotgun (WGS) entry which is preliminary data.</text>
</comment>
<feature type="non-terminal residue" evidence="10">
    <location>
        <position position="162"/>
    </location>
</feature>
<comment type="similarity">
    <text evidence="2">Belongs to the NUF2 family.</text>
</comment>
<dbReference type="Proteomes" id="UP000092124">
    <property type="component" value="Unassembled WGS sequence"/>
</dbReference>
<dbReference type="GO" id="GO:0031262">
    <property type="term" value="C:Ndc80 complex"/>
    <property type="evidence" value="ECO:0007669"/>
    <property type="project" value="InterPro"/>
</dbReference>
<sequence length="162" mass="18772">VAEIVVHIHNELLTGADGKNLSKDNLYPNLKPVVLHTIYTRALQIISDLLYPKAKRSIQFLSGIINFIHFKEACWETYAELLWENKSCMDKMQQLNCVHQEALMKLGKLNSVPAEEQEEFRQLLDNLQELQHLLNQEFRQNTTVLQKGIAQINQIFQKKTSV</sequence>
<keyword evidence="6" id="KW-0175">Coiled coil</keyword>
<reference evidence="10 11" key="1">
    <citation type="submission" date="2016-06" db="EMBL/GenBank/DDBJ databases">
        <title>The Draft Genome Sequence and Annotation of the Desert Woodrat Neotoma lepida.</title>
        <authorList>
            <person name="Campbell M."/>
            <person name="Oakeson K.F."/>
            <person name="Yandell M."/>
            <person name="Halpert J.R."/>
            <person name="Dearing D."/>
        </authorList>
    </citation>
    <scope>NUCLEOTIDE SEQUENCE [LARGE SCALE GENOMIC DNA]</scope>
    <source>
        <strain evidence="10">417</strain>
        <tissue evidence="10">Liver</tissue>
    </source>
</reference>
<proteinExistence type="inferred from homology"/>
<dbReference type="InterPro" id="IPR038275">
    <property type="entry name" value="Nuf2_N_sf"/>
</dbReference>
<evidence type="ECO:0000256" key="7">
    <source>
        <dbReference type="ARBA" id="ARBA00023306"/>
    </source>
</evidence>
<protein>
    <recommendedName>
        <fullName evidence="9">Kinetochore protein Nuf2 N-terminal domain-containing protein</fullName>
    </recommendedName>
</protein>
<evidence type="ECO:0000256" key="1">
    <source>
        <dbReference type="ARBA" id="ARBA00004584"/>
    </source>
</evidence>
<comment type="subcellular location">
    <subcellularLocation>
        <location evidence="1">Chromosome</location>
        <location evidence="1">Centromere</location>
    </subcellularLocation>
</comment>